<dbReference type="AlphaFoldDB" id="A0A0G1MM42"/>
<keyword evidence="1" id="KW-0472">Membrane</keyword>
<comment type="caution">
    <text evidence="2">The sequence shown here is derived from an EMBL/GenBank/DDBJ whole genome shotgun (WGS) entry which is preliminary data.</text>
</comment>
<feature type="transmembrane region" description="Helical" evidence="1">
    <location>
        <begin position="21"/>
        <end position="45"/>
    </location>
</feature>
<organism evidence="2 3">
    <name type="scientific">Candidatus Woesebacteria bacterium GW2011_GWB1_45_5</name>
    <dbReference type="NCBI Taxonomy" id="1618581"/>
    <lineage>
        <taxon>Bacteria</taxon>
        <taxon>Candidatus Woeseibacteriota</taxon>
    </lineage>
</organism>
<reference evidence="2 3" key="1">
    <citation type="journal article" date="2015" name="Nature">
        <title>rRNA introns, odd ribosomes, and small enigmatic genomes across a large radiation of phyla.</title>
        <authorList>
            <person name="Brown C.T."/>
            <person name="Hug L.A."/>
            <person name="Thomas B.C."/>
            <person name="Sharon I."/>
            <person name="Castelle C.J."/>
            <person name="Singh A."/>
            <person name="Wilkins M.J."/>
            <person name="Williams K.H."/>
            <person name="Banfield J.F."/>
        </authorList>
    </citation>
    <scope>NUCLEOTIDE SEQUENCE [LARGE SCALE GENOMIC DNA]</scope>
</reference>
<protein>
    <recommendedName>
        <fullName evidence="4">LytR/CpsA/Psr regulator C-terminal domain-containing protein</fullName>
    </recommendedName>
</protein>
<keyword evidence="1" id="KW-1133">Transmembrane helix</keyword>
<evidence type="ECO:0008006" key="4">
    <source>
        <dbReference type="Google" id="ProtNLM"/>
    </source>
</evidence>
<dbReference type="EMBL" id="LCLA01000040">
    <property type="protein sequence ID" value="KKU09421.1"/>
    <property type="molecule type" value="Genomic_DNA"/>
</dbReference>
<name>A0A0G1MM42_9BACT</name>
<evidence type="ECO:0000256" key="1">
    <source>
        <dbReference type="SAM" id="Phobius"/>
    </source>
</evidence>
<evidence type="ECO:0000313" key="2">
    <source>
        <dbReference type="EMBL" id="KKU09421.1"/>
    </source>
</evidence>
<proteinExistence type="predicted"/>
<evidence type="ECO:0000313" key="3">
    <source>
        <dbReference type="Proteomes" id="UP000034329"/>
    </source>
</evidence>
<keyword evidence="1" id="KW-0812">Transmembrane</keyword>
<accession>A0A0G1MM42</accession>
<dbReference type="PATRIC" id="fig|1618581.3.peg.621"/>
<dbReference type="Proteomes" id="UP000034329">
    <property type="component" value="Unassembled WGS sequence"/>
</dbReference>
<gene>
    <name evidence="2" type="ORF">UX13_C0040G0003</name>
</gene>
<sequence length="297" mass="33461">MKSVRRQKRRNAKKGKTVFPFIRVLLVFLFLSAVYLFVVLTTKFWNGEDKLSFVYFRDNGDVSVTVLDPELEETTVLIIPGETEVDVARNYGTLRLKNVWQLGINEKLDGNLLSQTVTKNFLFPVFLWSDTDIGSLKFVFFPGRTNIPFGDRLSVALFAMKVGNLSRVEINLAESQFLRRQVLSDGQLGYKINGNISERLTVYFADNVLSGENLKIYIRDTTGVFGVSEKVGEILEVAGGKVVTIDRGGTTEVDCEILAKNPSVAKKVAKLFTCTVIKDKTDFDLEVRLGKKFAERF</sequence>